<dbReference type="InterPro" id="IPR001279">
    <property type="entry name" value="Metallo-B-lactamas"/>
</dbReference>
<dbReference type="Gene3D" id="3.60.15.10">
    <property type="entry name" value="Ribonuclease Z/Hydroxyacylglutathione hydrolase-like"/>
    <property type="match status" value="1"/>
</dbReference>
<dbReference type="SUPFAM" id="SSF56281">
    <property type="entry name" value="Metallo-hydrolase/oxidoreductase"/>
    <property type="match status" value="1"/>
</dbReference>
<dbReference type="GO" id="GO:0070292">
    <property type="term" value="P:N-acylphosphatidylethanolamine metabolic process"/>
    <property type="evidence" value="ECO:0007669"/>
    <property type="project" value="TreeGrafter"/>
</dbReference>
<feature type="region of interest" description="Disordered" evidence="1">
    <location>
        <begin position="1"/>
        <end position="69"/>
    </location>
</feature>
<reference evidence="3 4" key="1">
    <citation type="submission" date="2022-07" db="EMBL/GenBank/DDBJ databases">
        <title>Genome-wide signatures of adaptation to extreme environments.</title>
        <authorList>
            <person name="Cho C.H."/>
            <person name="Yoon H.S."/>
        </authorList>
    </citation>
    <scope>NUCLEOTIDE SEQUENCE [LARGE SCALE GENOMIC DNA]</scope>
    <source>
        <strain evidence="3 4">108.79 E11</strain>
    </source>
</reference>
<dbReference type="PANTHER" id="PTHR15032">
    <property type="entry name" value="N-ACYL-PHOSPHATIDYLETHANOLAMINE-HYDROLYZING PHOSPHOLIPASE D"/>
    <property type="match status" value="1"/>
</dbReference>
<evidence type="ECO:0000313" key="4">
    <source>
        <dbReference type="Proteomes" id="UP001300502"/>
    </source>
</evidence>
<dbReference type="Pfam" id="PF12706">
    <property type="entry name" value="Lactamase_B_2"/>
    <property type="match status" value="1"/>
</dbReference>
<organism evidence="3 4">
    <name type="scientific">Galdieria yellowstonensis</name>
    <dbReference type="NCBI Taxonomy" id="3028027"/>
    <lineage>
        <taxon>Eukaryota</taxon>
        <taxon>Rhodophyta</taxon>
        <taxon>Bangiophyceae</taxon>
        <taxon>Galdieriales</taxon>
        <taxon>Galdieriaceae</taxon>
        <taxon>Galdieria</taxon>
    </lineage>
</organism>
<evidence type="ECO:0000313" key="3">
    <source>
        <dbReference type="EMBL" id="KAK4528490.1"/>
    </source>
</evidence>
<protein>
    <recommendedName>
        <fullName evidence="2">Metallo-beta-lactamase domain-containing protein</fullName>
    </recommendedName>
</protein>
<dbReference type="PANTHER" id="PTHR15032:SF4">
    <property type="entry name" value="N-ACYL-PHOSPHATIDYLETHANOLAMINE-HYDROLYZING PHOSPHOLIPASE D"/>
    <property type="match status" value="1"/>
</dbReference>
<dbReference type="Proteomes" id="UP001300502">
    <property type="component" value="Unassembled WGS sequence"/>
</dbReference>
<dbReference type="GO" id="GO:0005737">
    <property type="term" value="C:cytoplasm"/>
    <property type="evidence" value="ECO:0007669"/>
    <property type="project" value="TreeGrafter"/>
</dbReference>
<dbReference type="AlphaFoldDB" id="A0AAV9ILT0"/>
<proteinExistence type="predicted"/>
<gene>
    <name evidence="3" type="ORF">GAYE_SCF59G6434</name>
</gene>
<dbReference type="InterPro" id="IPR036866">
    <property type="entry name" value="RibonucZ/Hydroxyglut_hydro"/>
</dbReference>
<dbReference type="EMBL" id="JANCYU010000065">
    <property type="protein sequence ID" value="KAK4528490.1"/>
    <property type="molecule type" value="Genomic_DNA"/>
</dbReference>
<name>A0AAV9ILT0_9RHOD</name>
<feature type="compositionally biased region" description="Acidic residues" evidence="1">
    <location>
        <begin position="21"/>
        <end position="30"/>
    </location>
</feature>
<dbReference type="GO" id="GO:0070290">
    <property type="term" value="F:N-acylphosphatidylethanolamine-specific phospholipase D activity"/>
    <property type="evidence" value="ECO:0007669"/>
    <property type="project" value="TreeGrafter"/>
</dbReference>
<sequence length="446" mass="51343">MKAAEAPGTNEESRLLSTESVSEDSIEDEQQTTASNRSPKREHTQEVPARGQDFNGELEVGSTRRANSSASIDFDRDTVIVEPPPEAKSWDTKKLPLSLRVNGRYINPWDTWHWKGFWDLLRWKLFTPDKSDIPGERTLNTFLPIVPVNSSLLETQPPPNHFRLVWFGHSSLLIQFEGFNILTDPIFSKRCSPLKHLGPKRYRGPPCTIEDLPRIHVILISHDHYDHFDERTLKKILSSPKNSKVHVFVPQGILSRIRRLKIDCYGDATFTELSWWQKAKVGNRLEVILSPVQHWSKRTAFDIFETLWGGFIVIGKEFRFFFGGDTAYCPVFRSIGELYGPFDCAAIPIGAYSPRWFMKGQHVDPYEAVKIHKDIRSKLSIAIHWGTFVLTNEHYLEPPKLLEEALREANIPKEQFLVLKHGECIERNWKENNSFLSPEQNGENSL</sequence>
<accession>A0AAV9ILT0</accession>
<comment type="caution">
    <text evidence="3">The sequence shown here is derived from an EMBL/GenBank/DDBJ whole genome shotgun (WGS) entry which is preliminary data.</text>
</comment>
<keyword evidence="4" id="KW-1185">Reference proteome</keyword>
<feature type="domain" description="Metallo-beta-lactamase" evidence="2">
    <location>
        <begin position="180"/>
        <end position="385"/>
    </location>
</feature>
<evidence type="ECO:0000256" key="1">
    <source>
        <dbReference type="SAM" id="MobiDB-lite"/>
    </source>
</evidence>
<evidence type="ECO:0000259" key="2">
    <source>
        <dbReference type="Pfam" id="PF12706"/>
    </source>
</evidence>
<dbReference type="GO" id="GO:0070291">
    <property type="term" value="P:N-acylethanolamine metabolic process"/>
    <property type="evidence" value="ECO:0007669"/>
    <property type="project" value="TreeGrafter"/>
</dbReference>